<evidence type="ECO:0000313" key="1">
    <source>
        <dbReference type="EMBL" id="PZP36695.1"/>
    </source>
</evidence>
<gene>
    <name evidence="1" type="ORF">DI603_01680</name>
</gene>
<comment type="caution">
    <text evidence="1">The sequence shown here is derived from an EMBL/GenBank/DDBJ whole genome shotgun (WGS) entry which is preliminary data.</text>
</comment>
<dbReference type="EMBL" id="QFOD01000001">
    <property type="protein sequence ID" value="PZP36695.1"/>
    <property type="molecule type" value="Genomic_DNA"/>
</dbReference>
<protein>
    <submittedName>
        <fullName evidence="1">Uncharacterized protein</fullName>
    </submittedName>
</protein>
<evidence type="ECO:0000313" key="2">
    <source>
        <dbReference type="Proteomes" id="UP000249633"/>
    </source>
</evidence>
<sequence>MDLCFARLCIATPNGWMSRMNDHLTSSADMRRFPRVEFFLVPDEHEQLPVWVVKPEDLADARGGVVVNLSESGLQILASAEPPLEASHYEMRLLLGEDEGVPLFTAPVRRVWSRPLSGLVQLSGFEFDAPNSEAEEFLRVQTAQITARRWVRCVLVEPSTALA</sequence>
<dbReference type="Proteomes" id="UP000249633">
    <property type="component" value="Unassembled WGS sequence"/>
</dbReference>
<proteinExistence type="predicted"/>
<dbReference type="AlphaFoldDB" id="A0A2W5DXM5"/>
<name>A0A2W5DXM5_9BURK</name>
<organism evidence="1 2">
    <name type="scientific">Roseateles depolymerans</name>
    <dbReference type="NCBI Taxonomy" id="76731"/>
    <lineage>
        <taxon>Bacteria</taxon>
        <taxon>Pseudomonadati</taxon>
        <taxon>Pseudomonadota</taxon>
        <taxon>Betaproteobacteria</taxon>
        <taxon>Burkholderiales</taxon>
        <taxon>Sphaerotilaceae</taxon>
        <taxon>Roseateles</taxon>
    </lineage>
</organism>
<accession>A0A2W5DXM5</accession>
<reference evidence="1 2" key="1">
    <citation type="submission" date="2017-08" db="EMBL/GenBank/DDBJ databases">
        <title>Infants hospitalized years apart are colonized by the same room-sourced microbial strains.</title>
        <authorList>
            <person name="Brooks B."/>
            <person name="Olm M.R."/>
            <person name="Firek B.A."/>
            <person name="Baker R."/>
            <person name="Thomas B.C."/>
            <person name="Morowitz M.J."/>
            <person name="Banfield J.F."/>
        </authorList>
    </citation>
    <scope>NUCLEOTIDE SEQUENCE [LARGE SCALE GENOMIC DNA]</scope>
    <source>
        <strain evidence="1">S2_012_000_R2_81</strain>
    </source>
</reference>